<organism evidence="1 2">
    <name type="scientific">Corynebacterium comes</name>
    <dbReference type="NCBI Taxonomy" id="2675218"/>
    <lineage>
        <taxon>Bacteria</taxon>
        <taxon>Bacillati</taxon>
        <taxon>Actinomycetota</taxon>
        <taxon>Actinomycetes</taxon>
        <taxon>Mycobacteriales</taxon>
        <taxon>Corynebacteriaceae</taxon>
        <taxon>Corynebacterium</taxon>
    </lineage>
</organism>
<evidence type="ECO:0000313" key="2">
    <source>
        <dbReference type="Proteomes" id="UP000425178"/>
    </source>
</evidence>
<accession>A0A6B8W1S3</accession>
<sequence length="36" mass="3709">MTGVLLVAAPLVLTSCGLQVDKLDSVAPYTSDESTN</sequence>
<reference evidence="1 2" key="1">
    <citation type="journal article" date="2021" name="Int. J. Syst. Evol. Microbiol.">
        <title>Classification of three corynebacterial strains isolated from a small paddock in North Rhine-Westphalia: proposal of &lt;i&gt;Corynebacterium kalinowskii&lt;/i&gt; sp. nov., &lt;i&gt;Corynebacterium comes&lt;/i&gt; sp. nov. and &lt;i&gt;Corynebacterium occultum&lt;/i&gt; sp. nov.</title>
        <authorList>
            <person name="Schaffert L."/>
            <person name="Ruwe M."/>
            <person name="Milse J."/>
            <person name="Hanuschka K."/>
            <person name="Ortseifen V."/>
            <person name="Droste J."/>
            <person name="Brandt D."/>
            <person name="Schl L."/>
            <person name="Kutter Y."/>
            <person name="Vinke S."/>
            <person name="Vieh P."/>
            <person name="Jacob L."/>
            <person name="L N.C."/>
            <person name="Schulte-Berndt E."/>
            <person name="Hain C."/>
            <person name="Linder M."/>
            <person name="Schmidt P."/>
            <person name="Wollenschl L."/>
            <person name="Luttermann T."/>
            <person name="Thieme E."/>
            <person name="Hassa J."/>
            <person name="Haak M."/>
            <person name="Wittchen M."/>
            <person name="Mentz A."/>
            <person name="Persicke M."/>
            <person name="Busche T."/>
            <person name="R C."/>
        </authorList>
    </citation>
    <scope>NUCLEOTIDE SEQUENCE [LARGE SCALE GENOMIC DNA]</scope>
    <source>
        <strain evidence="1 2">2019</strain>
    </source>
</reference>
<protein>
    <submittedName>
        <fullName evidence="1">Uncharacterized protein</fullName>
    </submittedName>
</protein>
<gene>
    <name evidence="1" type="ORF">CETAM_01475</name>
</gene>
<dbReference type="EMBL" id="CP046453">
    <property type="protein sequence ID" value="QGU03580.1"/>
    <property type="molecule type" value="Genomic_DNA"/>
</dbReference>
<name>A0A6B8W1S3_9CORY</name>
<dbReference type="KEGG" id="ccoe:CETAM_01475"/>
<keyword evidence="2" id="KW-1185">Reference proteome</keyword>
<dbReference type="AlphaFoldDB" id="A0A6B8W1S3"/>
<dbReference type="Proteomes" id="UP000425178">
    <property type="component" value="Chromosome"/>
</dbReference>
<proteinExistence type="predicted"/>
<evidence type="ECO:0000313" key="1">
    <source>
        <dbReference type="EMBL" id="QGU03580.1"/>
    </source>
</evidence>